<proteinExistence type="predicted"/>
<name>A0A506Y972_9MICO</name>
<evidence type="ECO:0000313" key="2">
    <source>
        <dbReference type="Proteomes" id="UP000316252"/>
    </source>
</evidence>
<protein>
    <submittedName>
        <fullName evidence="1">Uncharacterized protein</fullName>
    </submittedName>
</protein>
<sequence length="231" mass="25924">MLDWLRVVRMADMEAVRWALVGMSLDTVERAPVGVRAAQLWVSRMLQVGLIDRARPAFRQGSVVWPKDTTSGRVPDLFRQTARHDLAVSAVSARYLARGYEWRRDRRPITRRDHQADGVAILGGQAELVEVELTPKTPIRYKAIHSNHGERLTREGYTRVVYLATPGACRLAMKEADRWLFRDVRPRVVAAPVMDARGAWSGEPDAPWAENLMPPAPPDDAGTPALWEGIA</sequence>
<accession>A0A506Y972</accession>
<dbReference type="EMBL" id="VHQG01000001">
    <property type="protein sequence ID" value="TPW78040.1"/>
    <property type="molecule type" value="Genomic_DNA"/>
</dbReference>
<evidence type="ECO:0000313" key="1">
    <source>
        <dbReference type="EMBL" id="TPW78040.1"/>
    </source>
</evidence>
<dbReference type="AlphaFoldDB" id="A0A506Y972"/>
<reference evidence="1 2" key="1">
    <citation type="submission" date="2019-06" db="EMBL/GenBank/DDBJ databases">
        <authorList>
            <person name="Li F."/>
        </authorList>
    </citation>
    <scope>NUCLEOTIDE SEQUENCE [LARGE SCALE GENOMIC DNA]</scope>
    <source>
        <strain evidence="1 2">10F1D-1</strain>
    </source>
</reference>
<comment type="caution">
    <text evidence="1">The sequence shown here is derived from an EMBL/GenBank/DDBJ whole genome shotgun (WGS) entry which is preliminary data.</text>
</comment>
<gene>
    <name evidence="1" type="ORF">FJ657_05280</name>
</gene>
<dbReference type="Proteomes" id="UP000316252">
    <property type="component" value="Unassembled WGS sequence"/>
</dbReference>
<organism evidence="1 2">
    <name type="scientific">Schumannella soli</name>
    <dbReference type="NCBI Taxonomy" id="2590779"/>
    <lineage>
        <taxon>Bacteria</taxon>
        <taxon>Bacillati</taxon>
        <taxon>Actinomycetota</taxon>
        <taxon>Actinomycetes</taxon>
        <taxon>Micrococcales</taxon>
        <taxon>Microbacteriaceae</taxon>
        <taxon>Schumannella</taxon>
    </lineage>
</organism>
<keyword evidence="2" id="KW-1185">Reference proteome</keyword>